<evidence type="ECO:0000256" key="1">
    <source>
        <dbReference type="SAM" id="MobiDB-lite"/>
    </source>
</evidence>
<accession>A0A067LQL6</accession>
<protein>
    <submittedName>
        <fullName evidence="2">Uncharacterized protein</fullName>
    </submittedName>
</protein>
<dbReference type="Proteomes" id="UP000027195">
    <property type="component" value="Unassembled WGS sequence"/>
</dbReference>
<name>A0A067LQL6_BOTB1</name>
<feature type="compositionally biased region" description="Acidic residues" evidence="1">
    <location>
        <begin position="302"/>
        <end position="315"/>
    </location>
</feature>
<reference evidence="3" key="1">
    <citation type="journal article" date="2014" name="Proc. Natl. Acad. Sci. U.S.A.">
        <title>Extensive sampling of basidiomycete genomes demonstrates inadequacy of the white-rot/brown-rot paradigm for wood decay fungi.</title>
        <authorList>
            <person name="Riley R."/>
            <person name="Salamov A.A."/>
            <person name="Brown D.W."/>
            <person name="Nagy L.G."/>
            <person name="Floudas D."/>
            <person name="Held B.W."/>
            <person name="Levasseur A."/>
            <person name="Lombard V."/>
            <person name="Morin E."/>
            <person name="Otillar R."/>
            <person name="Lindquist E.A."/>
            <person name="Sun H."/>
            <person name="LaButti K.M."/>
            <person name="Schmutz J."/>
            <person name="Jabbour D."/>
            <person name="Luo H."/>
            <person name="Baker S.E."/>
            <person name="Pisabarro A.G."/>
            <person name="Walton J.D."/>
            <person name="Blanchette R.A."/>
            <person name="Henrissat B."/>
            <person name="Martin F."/>
            <person name="Cullen D."/>
            <person name="Hibbett D.S."/>
            <person name="Grigoriev I.V."/>
        </authorList>
    </citation>
    <scope>NUCLEOTIDE SEQUENCE [LARGE SCALE GENOMIC DNA]</scope>
    <source>
        <strain evidence="3">FD-172 SS1</strain>
    </source>
</reference>
<feature type="region of interest" description="Disordered" evidence="1">
    <location>
        <begin position="267"/>
        <end position="315"/>
    </location>
</feature>
<organism evidence="2 3">
    <name type="scientific">Botryobasidium botryosum (strain FD-172 SS1)</name>
    <dbReference type="NCBI Taxonomy" id="930990"/>
    <lineage>
        <taxon>Eukaryota</taxon>
        <taxon>Fungi</taxon>
        <taxon>Dikarya</taxon>
        <taxon>Basidiomycota</taxon>
        <taxon>Agaricomycotina</taxon>
        <taxon>Agaricomycetes</taxon>
        <taxon>Cantharellales</taxon>
        <taxon>Botryobasidiaceae</taxon>
        <taxon>Botryobasidium</taxon>
    </lineage>
</organism>
<dbReference type="HOGENOM" id="CLU_884413_0_0_1"/>
<feature type="compositionally biased region" description="Acidic residues" evidence="1">
    <location>
        <begin position="267"/>
        <end position="279"/>
    </location>
</feature>
<evidence type="ECO:0000313" key="2">
    <source>
        <dbReference type="EMBL" id="KDQ05508.1"/>
    </source>
</evidence>
<feature type="non-terminal residue" evidence="2">
    <location>
        <position position="1"/>
    </location>
</feature>
<gene>
    <name evidence="2" type="ORF">BOTBODRAFT_182508</name>
</gene>
<dbReference type="AlphaFoldDB" id="A0A067LQL6"/>
<dbReference type="EMBL" id="KL198301">
    <property type="protein sequence ID" value="KDQ05508.1"/>
    <property type="molecule type" value="Genomic_DNA"/>
</dbReference>
<keyword evidence="3" id="KW-1185">Reference proteome</keyword>
<evidence type="ECO:0000313" key="3">
    <source>
        <dbReference type="Proteomes" id="UP000027195"/>
    </source>
</evidence>
<dbReference type="InParanoid" id="A0A067LQL6"/>
<proteinExistence type="predicted"/>
<sequence>HKEEVEELRKEKLAEWKEAGDPLAGNGGRAWQTVVKALFEGLTFDEQQEFKRRASAQSTESIGESVKEKNVEYFAETMNKYLQKLQAHLPWAAISVSAGVLCDTGHVEIFTIDAPPPKFQDFAAWDKKCFDAHRDNFSKYCVQAYNTYKAVLDDPAKPVHNRPSLAPCKGFKDEEFQSSMKKFIEDTWNFVQGGFNKTPLDWERLSASPNDFLTPSSLPEDIVLQDPEQMDPLEVMSLYRHIYRRQGDNPSVFDFLPQYYAEAPEPMEQEIGDLDDIDEALCPHSEPSDDEDSQPRSKEGTDAEESDADEGMSQP</sequence>